<comment type="caution">
    <text evidence="2">The sequence shown here is derived from an EMBL/GenBank/DDBJ whole genome shotgun (WGS) entry which is preliminary data.</text>
</comment>
<keyword evidence="1" id="KW-0472">Membrane</keyword>
<dbReference type="EMBL" id="NUMG01000027">
    <property type="protein sequence ID" value="PGT99415.1"/>
    <property type="molecule type" value="Genomic_DNA"/>
</dbReference>
<name>A0A2C1L3G7_BACCE</name>
<reference evidence="2 3" key="1">
    <citation type="submission" date="2017-09" db="EMBL/GenBank/DDBJ databases">
        <title>Large-scale bioinformatics analysis of Bacillus genomes uncovers conserved roles of natural products in bacterial physiology.</title>
        <authorList>
            <consortium name="Agbiome Team Llc"/>
            <person name="Bleich R.M."/>
            <person name="Grubbs K.J."/>
            <person name="Santa Maria K.C."/>
            <person name="Allen S.E."/>
            <person name="Farag S."/>
            <person name="Shank E.A."/>
            <person name="Bowers A."/>
        </authorList>
    </citation>
    <scope>NUCLEOTIDE SEQUENCE [LARGE SCALE GENOMIC DNA]</scope>
    <source>
        <strain evidence="2 3">AFS040105</strain>
    </source>
</reference>
<proteinExistence type="predicted"/>
<organism evidence="2 3">
    <name type="scientific">Bacillus cereus</name>
    <dbReference type="NCBI Taxonomy" id="1396"/>
    <lineage>
        <taxon>Bacteria</taxon>
        <taxon>Bacillati</taxon>
        <taxon>Bacillota</taxon>
        <taxon>Bacilli</taxon>
        <taxon>Bacillales</taxon>
        <taxon>Bacillaceae</taxon>
        <taxon>Bacillus</taxon>
        <taxon>Bacillus cereus group</taxon>
    </lineage>
</organism>
<dbReference type="AlphaFoldDB" id="A0A2C1L3G7"/>
<feature type="transmembrane region" description="Helical" evidence="1">
    <location>
        <begin position="20"/>
        <end position="39"/>
    </location>
</feature>
<dbReference type="RefSeq" id="WP_098858878.1">
    <property type="nucleotide sequence ID" value="NZ_NUMG01000027.1"/>
</dbReference>
<gene>
    <name evidence="2" type="ORF">COD19_19010</name>
</gene>
<feature type="transmembrane region" description="Helical" evidence="1">
    <location>
        <begin position="89"/>
        <end position="110"/>
    </location>
</feature>
<evidence type="ECO:0000256" key="1">
    <source>
        <dbReference type="SAM" id="Phobius"/>
    </source>
</evidence>
<dbReference type="Proteomes" id="UP000225766">
    <property type="component" value="Unassembled WGS sequence"/>
</dbReference>
<protein>
    <submittedName>
        <fullName evidence="2">Uncharacterized protein</fullName>
    </submittedName>
</protein>
<accession>A0A2C1L3G7</accession>
<evidence type="ECO:0000313" key="3">
    <source>
        <dbReference type="Proteomes" id="UP000225766"/>
    </source>
</evidence>
<evidence type="ECO:0000313" key="2">
    <source>
        <dbReference type="EMBL" id="PGT99415.1"/>
    </source>
</evidence>
<keyword evidence="1" id="KW-0812">Transmembrane</keyword>
<sequence length="113" mass="12967">MASKTQSDNGIVENKKGNPVAEMLLLIAYLTILLFIWWVDGPRNMIPQVDTEKEYTNGLQLLFSRDNWFTQGDEALMIFPATLFNTFKITTWMLLLLFVIGIIVSINNLLKNK</sequence>
<keyword evidence="1" id="KW-1133">Transmembrane helix</keyword>